<dbReference type="InterPro" id="IPR008499">
    <property type="entry name" value="Leg1"/>
</dbReference>
<evidence type="ECO:0000256" key="3">
    <source>
        <dbReference type="ARBA" id="ARBA00022525"/>
    </source>
</evidence>
<evidence type="ECO:0000313" key="6">
    <source>
        <dbReference type="EMBL" id="CAF0872908.1"/>
    </source>
</evidence>
<dbReference type="EMBL" id="CAJNOJ010000027">
    <property type="protein sequence ID" value="CAF0872908.1"/>
    <property type="molecule type" value="Genomic_DNA"/>
</dbReference>
<dbReference type="OrthoDB" id="17046at2759"/>
<keyword evidence="5" id="KW-0325">Glycoprotein</keyword>
<protein>
    <submittedName>
        <fullName evidence="6">Uncharacterized protein</fullName>
    </submittedName>
</protein>
<comment type="similarity">
    <text evidence="2">Belongs to the LEG1 family.</text>
</comment>
<organism evidence="6 7">
    <name type="scientific">Adineta ricciae</name>
    <name type="common">Rotifer</name>
    <dbReference type="NCBI Taxonomy" id="249248"/>
    <lineage>
        <taxon>Eukaryota</taxon>
        <taxon>Metazoa</taxon>
        <taxon>Spiralia</taxon>
        <taxon>Gnathifera</taxon>
        <taxon>Rotifera</taxon>
        <taxon>Eurotatoria</taxon>
        <taxon>Bdelloidea</taxon>
        <taxon>Adinetida</taxon>
        <taxon>Adinetidae</taxon>
        <taxon>Adineta</taxon>
    </lineage>
</organism>
<name>A0A813Y0E3_ADIRI</name>
<evidence type="ECO:0000256" key="1">
    <source>
        <dbReference type="ARBA" id="ARBA00004613"/>
    </source>
</evidence>
<comment type="subcellular location">
    <subcellularLocation>
        <location evidence="1">Secreted</location>
    </subcellularLocation>
</comment>
<dbReference type="PANTHER" id="PTHR18820">
    <property type="entry name" value="LEG1"/>
    <property type="match status" value="1"/>
</dbReference>
<dbReference type="GO" id="GO:0005615">
    <property type="term" value="C:extracellular space"/>
    <property type="evidence" value="ECO:0007669"/>
    <property type="project" value="TreeGrafter"/>
</dbReference>
<reference evidence="6" key="1">
    <citation type="submission" date="2021-02" db="EMBL/GenBank/DDBJ databases">
        <authorList>
            <person name="Nowell W R."/>
        </authorList>
    </citation>
    <scope>NUCLEOTIDE SEQUENCE</scope>
</reference>
<sequence>MYSSTLSVYRLDDLSRLTYYRITASERLPISERSYGIDYLWYMINVIDDNQFSSSYLVSICTYLQFSIYYPPLWHTVPSTLNDYPLINNSYRLIDPWYYPHRLGLYKILIDVTTPLMPFCTSSNASNILFAFPSQFGWQFESNRLFTNGTLNISLNSWWAAANYYLSVIPFLVAVDVGLIPNTTFQIVQQENFCSNVIDCRKQVPKAMNRWREFFSLLQECNGDFNNRILDTRYLGPMWHAYQGSIEDAVPLIESKLAFLPSNAERSFGQGWARLLSLIAMARKNTNLYETLKNQRAFLPFRMLSDNDRLTGSNDLPDLVKKSLEVLFTFRFDWLSQIERIWEKLTCNYEARVYAQYALESMAISKILAAKYLAQAIINALMFQCDRSFRSDL</sequence>
<gene>
    <name evidence="6" type="ORF">EDS130_LOCUS8383</name>
</gene>
<dbReference type="Proteomes" id="UP000663852">
    <property type="component" value="Unassembled WGS sequence"/>
</dbReference>
<keyword evidence="4" id="KW-0732">Signal</keyword>
<evidence type="ECO:0000256" key="4">
    <source>
        <dbReference type="ARBA" id="ARBA00022729"/>
    </source>
</evidence>
<evidence type="ECO:0000256" key="5">
    <source>
        <dbReference type="ARBA" id="ARBA00023180"/>
    </source>
</evidence>
<dbReference type="AlphaFoldDB" id="A0A813Y0E3"/>
<comment type="caution">
    <text evidence="6">The sequence shown here is derived from an EMBL/GenBank/DDBJ whole genome shotgun (WGS) entry which is preliminary data.</text>
</comment>
<evidence type="ECO:0000313" key="7">
    <source>
        <dbReference type="Proteomes" id="UP000663852"/>
    </source>
</evidence>
<keyword evidence="3" id="KW-0964">Secreted</keyword>
<dbReference type="PANTHER" id="PTHR18820:SF1">
    <property type="entry name" value="PROTEIN LEG1 HOMOLOG"/>
    <property type="match status" value="1"/>
</dbReference>
<dbReference type="Pfam" id="PF05612">
    <property type="entry name" value="Leg1"/>
    <property type="match status" value="1"/>
</dbReference>
<proteinExistence type="inferred from homology"/>
<accession>A0A813Y0E3</accession>
<evidence type="ECO:0000256" key="2">
    <source>
        <dbReference type="ARBA" id="ARBA00009122"/>
    </source>
</evidence>